<evidence type="ECO:0000256" key="1">
    <source>
        <dbReference type="ARBA" id="ARBA00006068"/>
    </source>
</evidence>
<dbReference type="EMBL" id="CP071444">
    <property type="protein sequence ID" value="QSX09289.1"/>
    <property type="molecule type" value="Genomic_DNA"/>
</dbReference>
<evidence type="ECO:0000313" key="6">
    <source>
        <dbReference type="Proteomes" id="UP000663499"/>
    </source>
</evidence>
<feature type="domain" description="Cell envelope-related transcriptional attenuator" evidence="4">
    <location>
        <begin position="104"/>
        <end position="260"/>
    </location>
</feature>
<evidence type="ECO:0000256" key="3">
    <source>
        <dbReference type="SAM" id="Phobius"/>
    </source>
</evidence>
<dbReference type="PANTHER" id="PTHR33392">
    <property type="entry name" value="POLYISOPRENYL-TEICHOIC ACID--PEPTIDOGLYCAN TEICHOIC ACID TRANSFERASE TAGU"/>
    <property type="match status" value="1"/>
</dbReference>
<name>A0A975AI44_9FIRM</name>
<proteinExistence type="inferred from homology"/>
<dbReference type="RefSeq" id="WP_207300626.1">
    <property type="nucleotide sequence ID" value="NZ_CP071444.1"/>
</dbReference>
<feature type="region of interest" description="Disordered" evidence="2">
    <location>
        <begin position="1"/>
        <end position="23"/>
    </location>
</feature>
<protein>
    <submittedName>
        <fullName evidence="5">LCP family protein</fullName>
    </submittedName>
</protein>
<feature type="compositionally biased region" description="Basic residues" evidence="2">
    <location>
        <begin position="13"/>
        <end position="23"/>
    </location>
</feature>
<comment type="similarity">
    <text evidence="1">Belongs to the LytR/CpsA/Psr (LCP) family.</text>
</comment>
<dbReference type="KEGG" id="alka:J0B03_04295"/>
<dbReference type="Pfam" id="PF03816">
    <property type="entry name" value="LytR_cpsA_psr"/>
    <property type="match status" value="1"/>
</dbReference>
<dbReference type="Gene3D" id="3.40.630.190">
    <property type="entry name" value="LCP protein"/>
    <property type="match status" value="1"/>
</dbReference>
<dbReference type="InterPro" id="IPR050922">
    <property type="entry name" value="LytR/CpsA/Psr_CW_biosynth"/>
</dbReference>
<dbReference type="InterPro" id="IPR004474">
    <property type="entry name" value="LytR_CpsA_psr"/>
</dbReference>
<feature type="transmembrane region" description="Helical" evidence="3">
    <location>
        <begin position="30"/>
        <end position="49"/>
    </location>
</feature>
<evidence type="ECO:0000259" key="4">
    <source>
        <dbReference type="Pfam" id="PF03816"/>
    </source>
</evidence>
<dbReference type="Proteomes" id="UP000663499">
    <property type="component" value="Chromosome"/>
</dbReference>
<keyword evidence="6" id="KW-1185">Reference proteome</keyword>
<evidence type="ECO:0000313" key="5">
    <source>
        <dbReference type="EMBL" id="QSX09289.1"/>
    </source>
</evidence>
<organism evidence="5 6">
    <name type="scientific">Alkalibacter rhizosphaerae</name>
    <dbReference type="NCBI Taxonomy" id="2815577"/>
    <lineage>
        <taxon>Bacteria</taxon>
        <taxon>Bacillati</taxon>
        <taxon>Bacillota</taxon>
        <taxon>Clostridia</taxon>
        <taxon>Eubacteriales</taxon>
        <taxon>Eubacteriaceae</taxon>
        <taxon>Alkalibacter</taxon>
    </lineage>
</organism>
<dbReference type="AlphaFoldDB" id="A0A975AI44"/>
<keyword evidence="3" id="KW-0472">Membrane</keyword>
<keyword evidence="3" id="KW-1133">Transmembrane helix</keyword>
<evidence type="ECO:0000256" key="2">
    <source>
        <dbReference type="SAM" id="MobiDB-lite"/>
    </source>
</evidence>
<reference evidence="5" key="1">
    <citation type="submission" date="2021-03" db="EMBL/GenBank/DDBJ databases">
        <title>Alkalibacter marinus sp. nov., isolated from tidal flat sediment.</title>
        <authorList>
            <person name="Namirimu T."/>
            <person name="Yang J.-A."/>
            <person name="Yang S.-H."/>
            <person name="Kim Y.-J."/>
            <person name="Kwon K.K."/>
        </authorList>
    </citation>
    <scope>NUCLEOTIDE SEQUENCE</scope>
    <source>
        <strain evidence="5">ES005</strain>
    </source>
</reference>
<gene>
    <name evidence="5" type="ORF">J0B03_04295</name>
</gene>
<sequence>MKKAGDKMPSAARIRKNQKEKKKRQRRRRILIGVFIGILVLFVGVYAYLSSLLGQADQVDIDESDLGLVEDPGKVDINLSNKNIVNIALFGIDTRNGDYSNSLSDTILIATLDFDHKKLKLTSVMRDTFASIPDKDYKKINSAFAYGGPTLAIKTLNTNYDMNITDFATVNFEAMEKIVDAVGGVEIDIKPYELNEINVAINHQNKNIGTNTQKLESSGRQVLDGGQALAYSRIRKVGNADFERTERQRTVLEQVLNKVLKDRSITKAMRFADSLLPYVQTSMSRSEILSIGTKVMTSGTTNLVNTRIPLDDHVKNATINGGAVLLPTSLIDNVAYLHNFIYENDEFEPSDRLQDINDTMAQY</sequence>
<dbReference type="NCBIfam" id="TIGR00350">
    <property type="entry name" value="lytR_cpsA_psr"/>
    <property type="match status" value="1"/>
</dbReference>
<keyword evidence="3" id="KW-0812">Transmembrane</keyword>
<dbReference type="PANTHER" id="PTHR33392:SF6">
    <property type="entry name" value="POLYISOPRENYL-TEICHOIC ACID--PEPTIDOGLYCAN TEICHOIC ACID TRANSFERASE TAGU"/>
    <property type="match status" value="1"/>
</dbReference>
<accession>A0A975AI44</accession>